<evidence type="ECO:0000313" key="4">
    <source>
        <dbReference type="Proteomes" id="UP001341840"/>
    </source>
</evidence>
<gene>
    <name evidence="3" type="ORF">PIB30_036731</name>
</gene>
<organism evidence="3 4">
    <name type="scientific">Stylosanthes scabra</name>
    <dbReference type="NCBI Taxonomy" id="79078"/>
    <lineage>
        <taxon>Eukaryota</taxon>
        <taxon>Viridiplantae</taxon>
        <taxon>Streptophyta</taxon>
        <taxon>Embryophyta</taxon>
        <taxon>Tracheophyta</taxon>
        <taxon>Spermatophyta</taxon>
        <taxon>Magnoliopsida</taxon>
        <taxon>eudicotyledons</taxon>
        <taxon>Gunneridae</taxon>
        <taxon>Pentapetalae</taxon>
        <taxon>rosids</taxon>
        <taxon>fabids</taxon>
        <taxon>Fabales</taxon>
        <taxon>Fabaceae</taxon>
        <taxon>Papilionoideae</taxon>
        <taxon>50 kb inversion clade</taxon>
        <taxon>dalbergioids sensu lato</taxon>
        <taxon>Dalbergieae</taxon>
        <taxon>Pterocarpus clade</taxon>
        <taxon>Stylosanthes</taxon>
    </lineage>
</organism>
<proteinExistence type="predicted"/>
<dbReference type="EMBL" id="JASCZI010030389">
    <property type="protein sequence ID" value="MED6122111.1"/>
    <property type="molecule type" value="Genomic_DNA"/>
</dbReference>
<accession>A0ABU6RDK9</accession>
<protein>
    <submittedName>
        <fullName evidence="3">Uncharacterized protein</fullName>
    </submittedName>
</protein>
<reference evidence="3 4" key="1">
    <citation type="journal article" date="2023" name="Plants (Basel)">
        <title>Bridging the Gap: Combining Genomics and Transcriptomics Approaches to Understand Stylosanthes scabra, an Orphan Legume from the Brazilian Caatinga.</title>
        <authorList>
            <person name="Ferreira-Neto J.R.C."/>
            <person name="da Silva M.D."/>
            <person name="Binneck E."/>
            <person name="de Melo N.F."/>
            <person name="da Silva R.H."/>
            <person name="de Melo A.L.T.M."/>
            <person name="Pandolfi V."/>
            <person name="Bustamante F.O."/>
            <person name="Brasileiro-Vidal A.C."/>
            <person name="Benko-Iseppon A.M."/>
        </authorList>
    </citation>
    <scope>NUCLEOTIDE SEQUENCE [LARGE SCALE GENOMIC DNA]</scope>
    <source>
        <tissue evidence="3">Leaves</tissue>
    </source>
</reference>
<dbReference type="Proteomes" id="UP001341840">
    <property type="component" value="Unassembled WGS sequence"/>
</dbReference>
<name>A0ABU6RDK9_9FABA</name>
<keyword evidence="1" id="KW-0175">Coiled coil</keyword>
<sequence>MVSKIGVLHNSFPKKTFERRRKQDRARRKPNQIRRIVVRRHLKSSLRFPIRRIPPLLNQTNRMGGQLEKPKRPSHLNHHQIQVSRSILNQIWRKTKNVSSPPFPQNSDDLLLDLTNLVAELHKAASDTIFDKAVQSDSINKSIQQVIHQETNRADKTDHGPNNKRPDTPPSKYGTSKEVVDALCWLINLLNAQIGDDVDHEEIQRRVKLAASHFHSFGAPEEAAPIEDVPLLVKNLLNTYLNAQKCQNRAVDLGKDLKILNKSTADYSKVKTDLGTKIDLATEKLSELDQQKAKLEEELRAIQKRIDDVEEQKKKLEGLLDRSKRGLLKIDDKLSSIANQRKKTEEKLAAIKREEKDERALYEKFLENQGTTKQALEDILTEYNN</sequence>
<feature type="region of interest" description="Disordered" evidence="2">
    <location>
        <begin position="151"/>
        <end position="175"/>
    </location>
</feature>
<evidence type="ECO:0000256" key="1">
    <source>
        <dbReference type="SAM" id="Coils"/>
    </source>
</evidence>
<evidence type="ECO:0000313" key="3">
    <source>
        <dbReference type="EMBL" id="MED6122111.1"/>
    </source>
</evidence>
<evidence type="ECO:0000256" key="2">
    <source>
        <dbReference type="SAM" id="MobiDB-lite"/>
    </source>
</evidence>
<feature type="compositionally biased region" description="Basic and acidic residues" evidence="2">
    <location>
        <begin position="151"/>
        <end position="167"/>
    </location>
</feature>
<keyword evidence="4" id="KW-1185">Reference proteome</keyword>
<comment type="caution">
    <text evidence="3">The sequence shown here is derived from an EMBL/GenBank/DDBJ whole genome shotgun (WGS) entry which is preliminary data.</text>
</comment>
<feature type="coiled-coil region" evidence="1">
    <location>
        <begin position="278"/>
        <end position="361"/>
    </location>
</feature>